<evidence type="ECO:0000313" key="1">
    <source>
        <dbReference type="EMBL" id="AFV70632.1"/>
    </source>
</evidence>
<dbReference type="EMBL" id="JQ345700">
    <property type="protein sequence ID" value="AFV70632.1"/>
    <property type="molecule type" value="Genomic_DNA"/>
</dbReference>
<name>K9MNJ8_9ADEN</name>
<proteinExistence type="predicted"/>
<dbReference type="KEGG" id="vg:14443551"/>
<dbReference type="Proteomes" id="UP000108614">
    <property type="component" value="Segment"/>
</dbReference>
<dbReference type="Pfam" id="PF01696">
    <property type="entry name" value="Adeno_E1B_55K"/>
    <property type="match status" value="1"/>
</dbReference>
<dbReference type="InterPro" id="IPR002612">
    <property type="entry name" value="Adeno_E1B_55kDa"/>
</dbReference>
<dbReference type="RefSeq" id="YP_007346996.1">
    <property type="nucleotide sequence ID" value="NC_020074.1"/>
</dbReference>
<organism evidence="1 2">
    <name type="scientific">Bovine adenovirus 6</name>
    <dbReference type="NCBI Taxonomy" id="111167"/>
    <lineage>
        <taxon>Viruses</taxon>
        <taxon>Varidnaviria</taxon>
        <taxon>Bamfordvirae</taxon>
        <taxon>Preplasmiviricota</taxon>
        <taxon>Polisuviricotina</taxon>
        <taxon>Pharingeaviricetes</taxon>
        <taxon>Rowavirales</taxon>
        <taxon>Adenoviridae</taxon>
        <taxon>Barthadenovirus</taxon>
        <taxon>Barthadenovirus bossextum</taxon>
        <taxon>Bovine atadenovirus E</taxon>
    </lineage>
</organism>
<dbReference type="InterPro" id="IPR011050">
    <property type="entry name" value="Pectin_lyase_fold/virulence"/>
</dbReference>
<dbReference type="InterPro" id="IPR012334">
    <property type="entry name" value="Pectin_lyas_fold"/>
</dbReference>
<dbReference type="GeneID" id="14443551"/>
<reference evidence="1 2" key="1">
    <citation type="submission" date="2011-12" db="EMBL/GenBank/DDBJ databases">
        <title>Genome analysis of Bovine adenovirus 6 reveals a need to establish a new species: Bovine adenovirus E.</title>
        <authorList>
            <person name="Erdei N."/>
            <person name="Szathmary R."/>
            <person name="Harrach B."/>
            <person name="Benko M."/>
        </authorList>
    </citation>
    <scope>NUCLEOTIDE SEQUENCE [LARGE SCALE GENOMIC DNA]</scope>
    <source>
        <strain evidence="1">671130</strain>
    </source>
</reference>
<dbReference type="SUPFAM" id="SSF51126">
    <property type="entry name" value="Pectin lyase-like"/>
    <property type="match status" value="1"/>
</dbReference>
<evidence type="ECO:0000313" key="2">
    <source>
        <dbReference type="Proteomes" id="UP000108614"/>
    </source>
</evidence>
<accession>K9MNJ8</accession>
<keyword evidence="2" id="KW-1185">Reference proteome</keyword>
<dbReference type="OrthoDB" id="7930at10239"/>
<protein>
    <submittedName>
        <fullName evidence="1">LH3</fullName>
    </submittedName>
</protein>
<dbReference type="Gene3D" id="2.160.20.10">
    <property type="entry name" value="Single-stranded right-handed beta-helix, Pectin lyase-like"/>
    <property type="match status" value="1"/>
</dbReference>
<sequence>MESVPSVVYPFVSKPIVPWSQAVRPDPVLPSSSRSHILMPVDADPNVYFNKYSAVYLIPDATYVWKNVEITTHLHLYGQGATVRLHGTGPILSIQSSKTEPEELRVLISDIHFFGGDFPDRNSPMTPEKEHHGAIFCHNVWKTTISNCIFENFNGAAILYSSLQYFRYRKWGQQHSVTGCKFDSCRIGIANTSCSEFSLANNNLFFDCQVCFNVVGGYWMRNDNLFVQSRCAYLHIKENMWYAGDGQNFQAARGTFNNNMLNHCDYGSLWPTEFTLTDGSVIELAGFYFDDDEEQPPTFVGNMLWYGDVKILNLPTTRLKQWCISACHIYGVTAGMPDAGCVTVSRNLAEVVYIIGCCGNTVTIYNVNPEHVVPNVGTVKQKD</sequence>